<gene>
    <name evidence="6" type="ORF">GCM10012284_09940</name>
</gene>
<evidence type="ECO:0000256" key="2">
    <source>
        <dbReference type="ARBA" id="ARBA00023326"/>
    </source>
</evidence>
<dbReference type="Gene3D" id="3.40.50.1110">
    <property type="entry name" value="SGNH hydrolase"/>
    <property type="match status" value="1"/>
</dbReference>
<dbReference type="Pfam" id="PF13472">
    <property type="entry name" value="Lipase_GDSL_2"/>
    <property type="match status" value="1"/>
</dbReference>
<dbReference type="InterPro" id="IPR013783">
    <property type="entry name" value="Ig-like_fold"/>
</dbReference>
<dbReference type="PANTHER" id="PTHR30383:SF2">
    <property type="entry name" value="CELLULOSE-BINDING PROTEIN"/>
    <property type="match status" value="1"/>
</dbReference>
<proteinExistence type="predicted"/>
<feature type="region of interest" description="Disordered" evidence="3">
    <location>
        <begin position="195"/>
        <end position="254"/>
    </location>
</feature>
<dbReference type="GO" id="GO:0000272">
    <property type="term" value="P:polysaccharide catabolic process"/>
    <property type="evidence" value="ECO:0007669"/>
    <property type="project" value="UniProtKB-KW"/>
</dbReference>
<sequence length="845" mass="90009">MLFVGRSRRTAVATALAVLAGWIGAVAGPAGTALASTSAERAALAQWWAPVHFQDVDTSGETAEGGKSDYLTSYDFDGDLNGRNNWENISEFPLAAHVYYSVVQTPSFSYLLYMFFHPRDWADAALDDYMEDATEHENDSEGALVVVANDGSEHGSLKAVITVAHSNFYSWLPEGSDFASGNEDVDGAIATLASPHGDGHQRPWTAQQASTHAAWAMGATRKPSPDLGDQYRNGDGILYNPGSSAEVPDGPNDRDVQYTLTDIFASGGMWDNRYLTSLFATPDNFAGDDSGNPHGAACGDGAVAGPAAGDCKTDAANPPWAWDDADDGPGKGYIATNPAVLVHDYFDWPGKPGSADVDYTWNPYNGVTPSDPPPPSSRAGRVLVVGDSITNGFEGDYTWRYRLWEWARRQDIGATFVGPLTGTEKPGDPHPPEPPPIGEGGGNPAPSEPDPAQFTGAYNRDVAAEFVNGGSGHYAMWGRQLVQDVGTIKGVMTDLGAKGQMPDLLVVELGFNDIGWLGAGAGLTTAMKSFIDNARAANQNVRFVLGNVPHRTTLGSANPQLPQRITDYNAALAREIPNWSTTRSPIVLADVDGEYRCDSSATTCPSAYDGLHPNALGEYRIARAFGKALHDGFHLGSGAPEVPSTVPARPVATPTSLAFDGTQQGVTVTWPKVFGAHNYDIQWRDTTGNASAEWVAAGTPFNRFDLSWQFTNQPVEGHTYEVRARAVAGDSDSLKSGWSSVVGGTAHPRTTAPPATVHASAGAGSLHVAWTPPPGPYTDSINRYALWVYDQDTPTVYSRIIGYDANTRVADVGGVTPGHHYAILLCAWNAYGEGHPYISESLIPS</sequence>
<dbReference type="SUPFAM" id="SSF49265">
    <property type="entry name" value="Fibronectin type III"/>
    <property type="match status" value="1"/>
</dbReference>
<dbReference type="InterPro" id="IPR036514">
    <property type="entry name" value="SGNH_hydro_sf"/>
</dbReference>
<dbReference type="InterPro" id="IPR051532">
    <property type="entry name" value="Ester_Hydrolysis_Enzymes"/>
</dbReference>
<evidence type="ECO:0000256" key="1">
    <source>
        <dbReference type="ARBA" id="ARBA00023295"/>
    </source>
</evidence>
<feature type="chain" id="PRO_5038953388" description="Fibronectin type-III domain-containing protein" evidence="4">
    <location>
        <begin position="28"/>
        <end position="845"/>
    </location>
</feature>
<evidence type="ECO:0000259" key="5">
    <source>
        <dbReference type="PROSITE" id="PS50853"/>
    </source>
</evidence>
<dbReference type="AlphaFoldDB" id="A0A8J3BX99"/>
<feature type="region of interest" description="Disordered" evidence="3">
    <location>
        <begin position="417"/>
        <end position="455"/>
    </location>
</feature>
<dbReference type="InterPro" id="IPR003961">
    <property type="entry name" value="FN3_dom"/>
</dbReference>
<dbReference type="PROSITE" id="PS50853">
    <property type="entry name" value="FN3"/>
    <property type="match status" value="1"/>
</dbReference>
<protein>
    <recommendedName>
        <fullName evidence="5">Fibronectin type-III domain-containing protein</fullName>
    </recommendedName>
</protein>
<dbReference type="GO" id="GO:0004622">
    <property type="term" value="F:phosphatidylcholine lysophospholipase activity"/>
    <property type="evidence" value="ECO:0007669"/>
    <property type="project" value="TreeGrafter"/>
</dbReference>
<dbReference type="SUPFAM" id="SSF52266">
    <property type="entry name" value="SGNH hydrolase"/>
    <property type="match status" value="1"/>
</dbReference>
<dbReference type="SMART" id="SM00060">
    <property type="entry name" value="FN3"/>
    <property type="match status" value="2"/>
</dbReference>
<organism evidence="6 7">
    <name type="scientific">Mangrovihabitans endophyticus</name>
    <dbReference type="NCBI Taxonomy" id="1751298"/>
    <lineage>
        <taxon>Bacteria</taxon>
        <taxon>Bacillati</taxon>
        <taxon>Actinomycetota</taxon>
        <taxon>Actinomycetes</taxon>
        <taxon>Micromonosporales</taxon>
        <taxon>Micromonosporaceae</taxon>
        <taxon>Mangrovihabitans</taxon>
    </lineage>
</organism>
<accession>A0A8J3BX99</accession>
<dbReference type="EMBL" id="BMMX01000002">
    <property type="protein sequence ID" value="GGK78054.1"/>
    <property type="molecule type" value="Genomic_DNA"/>
</dbReference>
<dbReference type="GO" id="GO:0016798">
    <property type="term" value="F:hydrolase activity, acting on glycosyl bonds"/>
    <property type="evidence" value="ECO:0007669"/>
    <property type="project" value="UniProtKB-KW"/>
</dbReference>
<evidence type="ECO:0000313" key="6">
    <source>
        <dbReference type="EMBL" id="GGK78054.1"/>
    </source>
</evidence>
<reference evidence="6" key="2">
    <citation type="submission" date="2020-09" db="EMBL/GenBank/DDBJ databases">
        <authorList>
            <person name="Sun Q."/>
            <person name="Zhou Y."/>
        </authorList>
    </citation>
    <scope>NUCLEOTIDE SEQUENCE</scope>
    <source>
        <strain evidence="6">CGMCC 4.7299</strain>
    </source>
</reference>
<evidence type="ECO:0000313" key="7">
    <source>
        <dbReference type="Proteomes" id="UP000656042"/>
    </source>
</evidence>
<keyword evidence="1" id="KW-0378">Hydrolase</keyword>
<keyword evidence="1" id="KW-0326">Glycosidase</keyword>
<feature type="domain" description="Fibronectin type-III" evidence="5">
    <location>
        <begin position="753"/>
        <end position="845"/>
    </location>
</feature>
<keyword evidence="2" id="KW-0624">Polysaccharide degradation</keyword>
<name>A0A8J3BX99_9ACTN</name>
<comment type="caution">
    <text evidence="6">The sequence shown here is derived from an EMBL/GenBank/DDBJ whole genome shotgun (WGS) entry which is preliminary data.</text>
</comment>
<reference evidence="6" key="1">
    <citation type="journal article" date="2014" name="Int. J. Syst. Evol. Microbiol.">
        <title>Complete genome sequence of Corynebacterium casei LMG S-19264T (=DSM 44701T), isolated from a smear-ripened cheese.</title>
        <authorList>
            <consortium name="US DOE Joint Genome Institute (JGI-PGF)"/>
            <person name="Walter F."/>
            <person name="Albersmeier A."/>
            <person name="Kalinowski J."/>
            <person name="Ruckert C."/>
        </authorList>
    </citation>
    <scope>NUCLEOTIDE SEQUENCE</scope>
    <source>
        <strain evidence="6">CGMCC 4.7299</strain>
    </source>
</reference>
<keyword evidence="2" id="KW-0119">Carbohydrate metabolism</keyword>
<dbReference type="CDD" id="cd00063">
    <property type="entry name" value="FN3"/>
    <property type="match status" value="1"/>
</dbReference>
<evidence type="ECO:0000256" key="4">
    <source>
        <dbReference type="SAM" id="SignalP"/>
    </source>
</evidence>
<dbReference type="InterPro" id="IPR013830">
    <property type="entry name" value="SGNH_hydro"/>
</dbReference>
<dbReference type="Proteomes" id="UP000656042">
    <property type="component" value="Unassembled WGS sequence"/>
</dbReference>
<dbReference type="Gene3D" id="2.60.40.10">
    <property type="entry name" value="Immunoglobulins"/>
    <property type="match status" value="2"/>
</dbReference>
<evidence type="ECO:0000256" key="3">
    <source>
        <dbReference type="SAM" id="MobiDB-lite"/>
    </source>
</evidence>
<dbReference type="InterPro" id="IPR036116">
    <property type="entry name" value="FN3_sf"/>
</dbReference>
<keyword evidence="7" id="KW-1185">Reference proteome</keyword>
<dbReference type="PANTHER" id="PTHR30383">
    <property type="entry name" value="THIOESTERASE 1/PROTEASE 1/LYSOPHOSPHOLIPASE L1"/>
    <property type="match status" value="1"/>
</dbReference>
<keyword evidence="4" id="KW-0732">Signal</keyword>
<feature type="signal peptide" evidence="4">
    <location>
        <begin position="1"/>
        <end position="27"/>
    </location>
</feature>